<dbReference type="NCBIfam" id="TIGR00447">
    <property type="entry name" value="pth"/>
    <property type="match status" value="1"/>
</dbReference>
<dbReference type="InterPro" id="IPR001328">
    <property type="entry name" value="Pept_tRNA_hydro"/>
</dbReference>
<dbReference type="GO" id="GO:0004045">
    <property type="term" value="F:peptidyl-tRNA hydrolase activity"/>
    <property type="evidence" value="ECO:0007669"/>
    <property type="project" value="UniProtKB-EC"/>
</dbReference>
<organism evidence="6">
    <name type="scientific">marine sediment metagenome</name>
    <dbReference type="NCBI Taxonomy" id="412755"/>
    <lineage>
        <taxon>unclassified sequences</taxon>
        <taxon>metagenomes</taxon>
        <taxon>ecological metagenomes</taxon>
    </lineage>
</organism>
<comment type="caution">
    <text evidence="6">The sequence shown here is derived from an EMBL/GenBank/DDBJ whole genome shotgun (WGS) entry which is preliminary data.</text>
</comment>
<dbReference type="Gene3D" id="3.40.50.1470">
    <property type="entry name" value="Peptidyl-tRNA hydrolase"/>
    <property type="match status" value="1"/>
</dbReference>
<evidence type="ECO:0000256" key="2">
    <source>
        <dbReference type="ARBA" id="ARBA00022555"/>
    </source>
</evidence>
<dbReference type="EMBL" id="BART01003569">
    <property type="protein sequence ID" value="GAG58449.1"/>
    <property type="molecule type" value="Genomic_DNA"/>
</dbReference>
<evidence type="ECO:0000256" key="1">
    <source>
        <dbReference type="ARBA" id="ARBA00013260"/>
    </source>
</evidence>
<dbReference type="HAMAP" id="MF_00083">
    <property type="entry name" value="Pept_tRNA_hydro_bact"/>
    <property type="match status" value="1"/>
</dbReference>
<evidence type="ECO:0000256" key="3">
    <source>
        <dbReference type="ARBA" id="ARBA00022801"/>
    </source>
</evidence>
<dbReference type="PANTHER" id="PTHR17224">
    <property type="entry name" value="PEPTIDYL-TRNA HYDROLASE"/>
    <property type="match status" value="1"/>
</dbReference>
<proteinExistence type="inferred from homology"/>
<dbReference type="InterPro" id="IPR036416">
    <property type="entry name" value="Pept_tRNA_hydro_sf"/>
</dbReference>
<evidence type="ECO:0000313" key="6">
    <source>
        <dbReference type="EMBL" id="GAG58449.1"/>
    </source>
</evidence>
<dbReference type="AlphaFoldDB" id="X0YQC7"/>
<accession>X0YQC7</accession>
<gene>
    <name evidence="6" type="ORF">S01H4_09716</name>
</gene>
<dbReference type="InterPro" id="IPR018171">
    <property type="entry name" value="Pept_tRNA_hydro_CS"/>
</dbReference>
<sequence length="185" mass="20855">MVLIIGLGNPGKDYEFTRHNIGFKIIDKFAESLEKKSCYRKFNSTVTESSYDGKKLILLKPQTYMNSSGTAVAMCYNFLRKQINLMLVIHDDIDIGFGEIRLKMGGGTGGHKGLESIADKLGSYDFDRLRFGVGRPPGRQDAADYVLEEFGTNEREEVEIGVQKSTDIIRDYLTEGIEYAINKYN</sequence>
<dbReference type="EC" id="3.1.1.29" evidence="1"/>
<dbReference type="CDD" id="cd00462">
    <property type="entry name" value="PTH"/>
    <property type="match status" value="1"/>
</dbReference>
<keyword evidence="2" id="KW-0820">tRNA-binding</keyword>
<reference evidence="6" key="1">
    <citation type="journal article" date="2014" name="Front. Microbiol.">
        <title>High frequency of phylogenetically diverse reductive dehalogenase-homologous genes in deep subseafloor sedimentary metagenomes.</title>
        <authorList>
            <person name="Kawai M."/>
            <person name="Futagami T."/>
            <person name="Toyoda A."/>
            <person name="Takaki Y."/>
            <person name="Nishi S."/>
            <person name="Hori S."/>
            <person name="Arai W."/>
            <person name="Tsubouchi T."/>
            <person name="Morono Y."/>
            <person name="Uchiyama I."/>
            <person name="Ito T."/>
            <person name="Fujiyama A."/>
            <person name="Inagaki F."/>
            <person name="Takami H."/>
        </authorList>
    </citation>
    <scope>NUCLEOTIDE SEQUENCE</scope>
    <source>
        <strain evidence="6">Expedition CK06-06</strain>
    </source>
</reference>
<protein>
    <recommendedName>
        <fullName evidence="1">peptidyl-tRNA hydrolase</fullName>
        <ecNumber evidence="1">3.1.1.29</ecNumber>
    </recommendedName>
</protein>
<evidence type="ECO:0000256" key="4">
    <source>
        <dbReference type="ARBA" id="ARBA00022884"/>
    </source>
</evidence>
<comment type="similarity">
    <text evidence="5">Belongs to the PTH family.</text>
</comment>
<dbReference type="SUPFAM" id="SSF53178">
    <property type="entry name" value="Peptidyl-tRNA hydrolase-like"/>
    <property type="match status" value="1"/>
</dbReference>
<dbReference type="Pfam" id="PF01195">
    <property type="entry name" value="Pept_tRNA_hydro"/>
    <property type="match status" value="1"/>
</dbReference>
<dbReference type="PROSITE" id="PS01195">
    <property type="entry name" value="PEPT_TRNA_HYDROL_1"/>
    <property type="match status" value="1"/>
</dbReference>
<keyword evidence="4" id="KW-0694">RNA-binding</keyword>
<name>X0YQC7_9ZZZZ</name>
<dbReference type="PANTHER" id="PTHR17224:SF1">
    <property type="entry name" value="PEPTIDYL-TRNA HYDROLASE"/>
    <property type="match status" value="1"/>
</dbReference>
<dbReference type="GO" id="GO:0000049">
    <property type="term" value="F:tRNA binding"/>
    <property type="evidence" value="ECO:0007669"/>
    <property type="project" value="UniProtKB-KW"/>
</dbReference>
<keyword evidence="3" id="KW-0378">Hydrolase</keyword>
<dbReference type="FunFam" id="3.40.50.1470:FF:000001">
    <property type="entry name" value="Peptidyl-tRNA hydrolase"/>
    <property type="match status" value="1"/>
</dbReference>
<evidence type="ECO:0000256" key="5">
    <source>
        <dbReference type="ARBA" id="ARBA00038063"/>
    </source>
</evidence>